<feature type="transmembrane region" description="Helical" evidence="3">
    <location>
        <begin position="139"/>
        <end position="160"/>
    </location>
</feature>
<keyword evidence="3" id="KW-0812">Transmembrane</keyword>
<gene>
    <name evidence="5" type="ORF">MUN33_00145</name>
</gene>
<dbReference type="PANTHER" id="PTHR33392">
    <property type="entry name" value="POLYISOPRENYL-TEICHOIC ACID--PEPTIDOGLYCAN TEICHOIC ACID TRANSFERASE TAGU"/>
    <property type="match status" value="1"/>
</dbReference>
<feature type="compositionally biased region" description="Basic and acidic residues" evidence="2">
    <location>
        <begin position="63"/>
        <end position="78"/>
    </location>
</feature>
<protein>
    <submittedName>
        <fullName evidence="5">LCP family protein</fullName>
    </submittedName>
</protein>
<keyword evidence="3" id="KW-1133">Transmembrane helix</keyword>
<dbReference type="EMBL" id="JALIEA010000005">
    <property type="protein sequence ID" value="MCJ7857133.1"/>
    <property type="molecule type" value="Genomic_DNA"/>
</dbReference>
<organism evidence="5 6">
    <name type="scientific">Corynebacterium kalidii</name>
    <dbReference type="NCBI Taxonomy" id="2931982"/>
    <lineage>
        <taxon>Bacteria</taxon>
        <taxon>Bacillati</taxon>
        <taxon>Actinomycetota</taxon>
        <taxon>Actinomycetes</taxon>
        <taxon>Mycobacteriales</taxon>
        <taxon>Corynebacteriaceae</taxon>
        <taxon>Corynebacterium</taxon>
    </lineage>
</organism>
<evidence type="ECO:0000313" key="5">
    <source>
        <dbReference type="EMBL" id="MCJ7857133.1"/>
    </source>
</evidence>
<accession>A0A9X1WEV0</accession>
<evidence type="ECO:0000313" key="6">
    <source>
        <dbReference type="Proteomes" id="UP001139207"/>
    </source>
</evidence>
<evidence type="ECO:0000256" key="3">
    <source>
        <dbReference type="SAM" id="Phobius"/>
    </source>
</evidence>
<evidence type="ECO:0000256" key="1">
    <source>
        <dbReference type="ARBA" id="ARBA00006068"/>
    </source>
</evidence>
<sequence length="437" mass="47231">MSPTPPENSGRPRDSVARDRNGRPILDRYGRPVPRRPSDGPSARPSGAVPPEDATRVYGGGRGGERGAEPRHRAEPRNQGEPPQYRRQPEQPPRQAPYQPVQQHQQYRQPPQQPEQPQQPSGPPPRSRRPRTRRRIRPLRVLGVLLLVVLLVVGGTAWWVDSNLNRVDALAGYDGRIGNTSGTNWLLVGSDSRDGMSAEDGERYAAGDLSEGGARTDTIIVVHVPTFGGKPTMVSIPRDSYVSIPGYGEGKINSAFAFGGPQLLQQTVEGATGLRMDHYMEIGFGGFGKIVDAVGGVELCPDEPIDDPMAGLNIEAGCQEMDGPTALGYVRTRYTSANGDLDRVERQREFLGAVVSKVGSLGTLVNPFRVFPLVNAFSDALTVDEGDHVWHLARLALGMVRGADQQTVPVGGFADTDAGSVVLWDDAAAEDLFSGLR</sequence>
<feature type="compositionally biased region" description="Low complexity" evidence="2">
    <location>
        <begin position="96"/>
        <end position="119"/>
    </location>
</feature>
<feature type="region of interest" description="Disordered" evidence="2">
    <location>
        <begin position="1"/>
        <end position="134"/>
    </location>
</feature>
<feature type="domain" description="Cell envelope-related transcriptional attenuator" evidence="4">
    <location>
        <begin position="215"/>
        <end position="358"/>
    </location>
</feature>
<evidence type="ECO:0000259" key="4">
    <source>
        <dbReference type="Pfam" id="PF03816"/>
    </source>
</evidence>
<name>A0A9X1WEV0_9CORY</name>
<keyword evidence="6" id="KW-1185">Reference proteome</keyword>
<comment type="similarity">
    <text evidence="1">Belongs to the LytR/CpsA/Psr (LCP) family.</text>
</comment>
<dbReference type="AlphaFoldDB" id="A0A9X1WEV0"/>
<dbReference type="InterPro" id="IPR004474">
    <property type="entry name" value="LytR_CpsA_psr"/>
</dbReference>
<dbReference type="Gene3D" id="3.40.630.190">
    <property type="entry name" value="LCP protein"/>
    <property type="match status" value="1"/>
</dbReference>
<comment type="caution">
    <text evidence="5">The sequence shown here is derived from an EMBL/GenBank/DDBJ whole genome shotgun (WGS) entry which is preliminary data.</text>
</comment>
<evidence type="ECO:0000256" key="2">
    <source>
        <dbReference type="SAM" id="MobiDB-lite"/>
    </source>
</evidence>
<reference evidence="5" key="1">
    <citation type="submission" date="2022-04" db="EMBL/GenBank/DDBJ databases">
        <title>Corynebacterium kalidii LD5P10.</title>
        <authorList>
            <person name="Sun J.Q."/>
        </authorList>
    </citation>
    <scope>NUCLEOTIDE SEQUENCE</scope>
    <source>
        <strain evidence="5">LD5P10</strain>
    </source>
</reference>
<proteinExistence type="inferred from homology"/>
<keyword evidence="3" id="KW-0472">Membrane</keyword>
<dbReference type="Pfam" id="PF03816">
    <property type="entry name" value="LytR_cpsA_psr"/>
    <property type="match status" value="1"/>
</dbReference>
<dbReference type="PANTHER" id="PTHR33392:SF6">
    <property type="entry name" value="POLYISOPRENYL-TEICHOIC ACID--PEPTIDOGLYCAN TEICHOIC ACID TRANSFERASE TAGU"/>
    <property type="match status" value="1"/>
</dbReference>
<dbReference type="NCBIfam" id="TIGR00350">
    <property type="entry name" value="lytR_cpsA_psr"/>
    <property type="match status" value="1"/>
</dbReference>
<dbReference type="Proteomes" id="UP001139207">
    <property type="component" value="Unassembled WGS sequence"/>
</dbReference>
<dbReference type="RefSeq" id="WP_244802885.1">
    <property type="nucleotide sequence ID" value="NZ_JALIEA010000005.1"/>
</dbReference>
<dbReference type="InterPro" id="IPR050922">
    <property type="entry name" value="LytR/CpsA/Psr_CW_biosynth"/>
</dbReference>
<feature type="compositionally biased region" description="Basic and acidic residues" evidence="2">
    <location>
        <begin position="10"/>
        <end position="30"/>
    </location>
</feature>